<protein>
    <submittedName>
        <fullName evidence="1">Uncharacterized protein</fullName>
    </submittedName>
</protein>
<accession>A0A2S9YLX7</accession>
<gene>
    <name evidence="1" type="ORF">ENSA7_42300</name>
</gene>
<dbReference type="Proteomes" id="UP000238823">
    <property type="component" value="Unassembled WGS sequence"/>
</dbReference>
<reference evidence="1 2" key="1">
    <citation type="submission" date="2018-03" db="EMBL/GenBank/DDBJ databases">
        <title>Draft Genome Sequences of the Obligatory Marine Myxobacteria Enhygromyxa salina SWB007.</title>
        <authorList>
            <person name="Poehlein A."/>
            <person name="Moghaddam J.A."/>
            <person name="Harms H."/>
            <person name="Alanjari M."/>
            <person name="Koenig G.M."/>
            <person name="Daniel R."/>
            <person name="Schaeberle T.F."/>
        </authorList>
    </citation>
    <scope>NUCLEOTIDE SEQUENCE [LARGE SCALE GENOMIC DNA]</scope>
    <source>
        <strain evidence="1 2">SWB007</strain>
    </source>
</reference>
<evidence type="ECO:0000313" key="1">
    <source>
        <dbReference type="EMBL" id="PRQ06090.1"/>
    </source>
</evidence>
<organism evidence="1 2">
    <name type="scientific">Enhygromyxa salina</name>
    <dbReference type="NCBI Taxonomy" id="215803"/>
    <lineage>
        <taxon>Bacteria</taxon>
        <taxon>Pseudomonadati</taxon>
        <taxon>Myxococcota</taxon>
        <taxon>Polyangia</taxon>
        <taxon>Nannocystales</taxon>
        <taxon>Nannocystaceae</taxon>
        <taxon>Enhygromyxa</taxon>
    </lineage>
</organism>
<dbReference type="EMBL" id="PVNL01000084">
    <property type="protein sequence ID" value="PRQ06090.1"/>
    <property type="molecule type" value="Genomic_DNA"/>
</dbReference>
<proteinExistence type="predicted"/>
<dbReference type="AlphaFoldDB" id="A0A2S9YLX7"/>
<evidence type="ECO:0000313" key="2">
    <source>
        <dbReference type="Proteomes" id="UP000238823"/>
    </source>
</evidence>
<name>A0A2S9YLX7_9BACT</name>
<comment type="caution">
    <text evidence="1">The sequence shown here is derived from an EMBL/GenBank/DDBJ whole genome shotgun (WGS) entry which is preliminary data.</text>
</comment>
<sequence>MLAEPTEGGGLASLKAGVRPRQVLEGVLAILGGQFAGLEPLGEIDVHDQDLAPEAGGLALVELDLAVAAVELVTADEARARQRVEQRRALEFASVPREHQLRRRTGRCQRGVVAGDPQLTLEPASDLGLALGDRDHVEIGHLQLGRAGDLAHRGQLGLPDAVEAGGVGVGADAVGLILVHEQDHAHVNFFGWRRWPQLDEQAERALARGLDQLSEAVAVAPQTREPGDLAGRRERLLAHLSAILVGLAVQVGDDLRPRGALKRRRVPVPGGAQLEHEGRDIATELPEQLAVALAGQLGLAGFVERQRVVDHDRVDRQREVGAVIVELVDEVAAHAQAQVQAAEHAGPRDAHLAVAAVALDVADHQHGGRVELGVVHPWAALELPGQLSVAEPVAAVEHLQADRGQQPAQILALVGLELDDLRVSHGRRAGLALDDLDRAVLGLDALDHDQADGAARHGVEHVERAD</sequence>